<proteinExistence type="predicted"/>
<dbReference type="Pfam" id="PF02151">
    <property type="entry name" value="UVR"/>
    <property type="match status" value="1"/>
</dbReference>
<keyword evidence="4" id="KW-1185">Reference proteome</keyword>
<dbReference type="Gene3D" id="4.10.860.10">
    <property type="entry name" value="UVR domain"/>
    <property type="match status" value="1"/>
</dbReference>
<protein>
    <submittedName>
        <fullName evidence="3">Protein arginine kinase activator</fullName>
    </submittedName>
</protein>
<dbReference type="GO" id="GO:0016301">
    <property type="term" value="F:kinase activity"/>
    <property type="evidence" value="ECO:0007669"/>
    <property type="project" value="UniProtKB-KW"/>
</dbReference>
<sequence>MLCQECQERQATLHFTKIVNGQKTEFHICEVCAKEKGDALPGMNNSFSIHNLLSGLLSFDTAGTVNQSPTQKLQCPTCGLTFSQFSRSGRFGCADCYKEFGDRLEPMLRKVHSGNVSHFGKIPKRSGNLIQTKREIQDLKKKLQQSITNEEFEQSAKLRDQIRELEHKLET</sequence>
<dbReference type="Proteomes" id="UP001235840">
    <property type="component" value="Unassembled WGS sequence"/>
</dbReference>
<dbReference type="InterPro" id="IPR025542">
    <property type="entry name" value="YacH"/>
</dbReference>
<organism evidence="3 4">
    <name type="scientific">Caldalkalibacillus horti</name>
    <dbReference type="NCBI Taxonomy" id="77523"/>
    <lineage>
        <taxon>Bacteria</taxon>
        <taxon>Bacillati</taxon>
        <taxon>Bacillota</taxon>
        <taxon>Bacilli</taxon>
        <taxon>Bacillales</taxon>
        <taxon>Bacillaceae</taxon>
        <taxon>Caldalkalibacillus</taxon>
    </lineage>
</organism>
<comment type="caution">
    <text evidence="3">The sequence shown here is derived from an EMBL/GenBank/DDBJ whole genome shotgun (WGS) entry which is preliminary data.</text>
</comment>
<dbReference type="PANTHER" id="PTHR38430">
    <property type="entry name" value="PROTEIN-ARGININE KINASE ACTIVATOR PROTEIN"/>
    <property type="match status" value="1"/>
</dbReference>
<dbReference type="RefSeq" id="WP_307393939.1">
    <property type="nucleotide sequence ID" value="NZ_BAAADK010000048.1"/>
</dbReference>
<evidence type="ECO:0000259" key="2">
    <source>
        <dbReference type="PROSITE" id="PS50151"/>
    </source>
</evidence>
<dbReference type="InterPro" id="IPR001943">
    <property type="entry name" value="UVR_dom"/>
</dbReference>
<accession>A0ABT9VYG8</accession>
<evidence type="ECO:0000313" key="3">
    <source>
        <dbReference type="EMBL" id="MDQ0166031.1"/>
    </source>
</evidence>
<feature type="domain" description="UVR" evidence="2">
    <location>
        <begin position="133"/>
        <end position="168"/>
    </location>
</feature>
<keyword evidence="3" id="KW-0808">Transferase</keyword>
<dbReference type="InterPro" id="IPR036876">
    <property type="entry name" value="UVR_dom_sf"/>
</dbReference>
<name>A0ABT9VYG8_9BACI</name>
<dbReference type="PANTHER" id="PTHR38430:SF1">
    <property type="entry name" value="PROTEIN-ARGININE KINASE ACTIVATOR PROTEIN"/>
    <property type="match status" value="1"/>
</dbReference>
<reference evidence="3 4" key="1">
    <citation type="submission" date="2023-07" db="EMBL/GenBank/DDBJ databases">
        <title>Genomic Encyclopedia of Type Strains, Phase IV (KMG-IV): sequencing the most valuable type-strain genomes for metagenomic binning, comparative biology and taxonomic classification.</title>
        <authorList>
            <person name="Goeker M."/>
        </authorList>
    </citation>
    <scope>NUCLEOTIDE SEQUENCE [LARGE SCALE GENOMIC DNA]</scope>
    <source>
        <strain evidence="3 4">DSM 12751</strain>
    </source>
</reference>
<gene>
    <name evidence="3" type="ORF">J2S11_001932</name>
</gene>
<dbReference type="SUPFAM" id="SSF46600">
    <property type="entry name" value="C-terminal UvrC-binding domain of UvrB"/>
    <property type="match status" value="1"/>
</dbReference>
<dbReference type="PIRSF" id="PIRSF015034">
    <property type="entry name" value="YacH"/>
    <property type="match status" value="1"/>
</dbReference>
<dbReference type="PROSITE" id="PS50151">
    <property type="entry name" value="UVR"/>
    <property type="match status" value="1"/>
</dbReference>
<keyword evidence="3" id="KW-0418">Kinase</keyword>
<evidence type="ECO:0000256" key="1">
    <source>
        <dbReference type="SAM" id="Coils"/>
    </source>
</evidence>
<keyword evidence="1" id="KW-0175">Coiled coil</keyword>
<feature type="coiled-coil region" evidence="1">
    <location>
        <begin position="129"/>
        <end position="168"/>
    </location>
</feature>
<dbReference type="EMBL" id="JAUSTY010000007">
    <property type="protein sequence ID" value="MDQ0166031.1"/>
    <property type="molecule type" value="Genomic_DNA"/>
</dbReference>
<evidence type="ECO:0000313" key="4">
    <source>
        <dbReference type="Proteomes" id="UP001235840"/>
    </source>
</evidence>